<dbReference type="Pfam" id="PF04043">
    <property type="entry name" value="PMEI"/>
    <property type="match status" value="1"/>
</dbReference>
<comment type="similarity">
    <text evidence="1">In the N-terminal section; belongs to the PMEI family.</text>
</comment>
<keyword evidence="6" id="KW-0325">Glycoprotein</keyword>
<sequence length="230" mass="25394">MDSVYFFKGYDKVSHLENQNHHQRITQRPASTAITISAVLLFTLVIGLTLAPLMLKPIKEPTDTDPIRTICNVTRYPESCFTALSSLNASTKPDPETILSLSLQVAITHLSNLSSSFKSLNDLHFQPALKDCITLFDDALNRFNDSALVMKGGSGKELVLTKEKITDIQTWISAAMSDQDTCNDGLEEMGSTVAGKVKSQVQSCKESISNSLAIVANMQHLRQKFCRTMH</sequence>
<comment type="similarity">
    <text evidence="7">Belongs to the PMEI family.</text>
</comment>
<protein>
    <recommendedName>
        <fullName evidence="3">pectinesterase</fullName>
        <ecNumber evidence="3">3.1.1.11</ecNumber>
    </recommendedName>
</protein>
<evidence type="ECO:0000256" key="2">
    <source>
        <dbReference type="ARBA" id="ARBA00007786"/>
    </source>
</evidence>
<keyword evidence="10" id="KW-1185">Reference proteome</keyword>
<proteinExistence type="inferred from homology"/>
<evidence type="ECO:0000259" key="9">
    <source>
        <dbReference type="SMART" id="SM00856"/>
    </source>
</evidence>
<evidence type="ECO:0000256" key="5">
    <source>
        <dbReference type="ARBA" id="ARBA00023157"/>
    </source>
</evidence>
<dbReference type="Gene3D" id="1.20.140.40">
    <property type="entry name" value="Invertase/pectin methylesterase inhibitor family protein"/>
    <property type="match status" value="1"/>
</dbReference>
<evidence type="ECO:0000256" key="7">
    <source>
        <dbReference type="ARBA" id="ARBA00038471"/>
    </source>
</evidence>
<evidence type="ECO:0000256" key="3">
    <source>
        <dbReference type="ARBA" id="ARBA00013229"/>
    </source>
</evidence>
<dbReference type="CDD" id="cd15798">
    <property type="entry name" value="PMEI-like_3"/>
    <property type="match status" value="1"/>
</dbReference>
<reference evidence="11" key="1">
    <citation type="submission" date="2025-08" db="UniProtKB">
        <authorList>
            <consortium name="RefSeq"/>
        </authorList>
    </citation>
    <scope>IDENTIFICATION</scope>
    <source>
        <tissue evidence="11">Fruit stalk</tissue>
    </source>
</reference>
<comment type="similarity">
    <text evidence="2">In the C-terminal section; belongs to the pectinesterase family.</text>
</comment>
<dbReference type="PANTHER" id="PTHR31080:SF303">
    <property type="entry name" value="PECTINESTERASE 1-LIKE"/>
    <property type="match status" value="1"/>
</dbReference>
<gene>
    <name evidence="11" type="primary">LOC111317423</name>
</gene>
<dbReference type="RefSeq" id="XP_022775588.1">
    <property type="nucleotide sequence ID" value="XM_022919853.1"/>
</dbReference>
<evidence type="ECO:0000313" key="11">
    <source>
        <dbReference type="RefSeq" id="XP_022775588.1"/>
    </source>
</evidence>
<dbReference type="InterPro" id="IPR051955">
    <property type="entry name" value="PME_Inhibitor"/>
</dbReference>
<dbReference type="PANTHER" id="PTHR31080">
    <property type="entry name" value="PECTINESTERASE INHIBITOR-LIKE"/>
    <property type="match status" value="1"/>
</dbReference>
<dbReference type="InterPro" id="IPR006501">
    <property type="entry name" value="Pectinesterase_inhib_dom"/>
</dbReference>
<dbReference type="SUPFAM" id="SSF101148">
    <property type="entry name" value="Plant invertase/pectin methylesterase inhibitor"/>
    <property type="match status" value="1"/>
</dbReference>
<dbReference type="AlphaFoldDB" id="A0A6P6BEP6"/>
<feature type="transmembrane region" description="Helical" evidence="8">
    <location>
        <begin position="33"/>
        <end position="55"/>
    </location>
</feature>
<dbReference type="InterPro" id="IPR035513">
    <property type="entry name" value="Invertase/methylesterase_inhib"/>
</dbReference>
<keyword evidence="8" id="KW-0812">Transmembrane</keyword>
<keyword evidence="5" id="KW-1015">Disulfide bond</keyword>
<dbReference type="EC" id="3.1.1.11" evidence="3"/>
<keyword evidence="8" id="KW-0472">Membrane</keyword>
<evidence type="ECO:0000256" key="1">
    <source>
        <dbReference type="ARBA" id="ARBA00006027"/>
    </source>
</evidence>
<evidence type="ECO:0000313" key="10">
    <source>
        <dbReference type="Proteomes" id="UP000515121"/>
    </source>
</evidence>
<name>A0A6P6BEP6_DURZI</name>
<keyword evidence="8" id="KW-1133">Transmembrane helix</keyword>
<evidence type="ECO:0000256" key="6">
    <source>
        <dbReference type="ARBA" id="ARBA00023180"/>
    </source>
</evidence>
<keyword evidence="4" id="KW-0732">Signal</keyword>
<dbReference type="SMART" id="SM00856">
    <property type="entry name" value="PMEI"/>
    <property type="match status" value="1"/>
</dbReference>
<dbReference type="GO" id="GO:0030599">
    <property type="term" value="F:pectinesterase activity"/>
    <property type="evidence" value="ECO:0007669"/>
    <property type="project" value="UniProtKB-EC"/>
</dbReference>
<dbReference type="NCBIfam" id="TIGR01614">
    <property type="entry name" value="PME_inhib"/>
    <property type="match status" value="1"/>
</dbReference>
<dbReference type="GO" id="GO:0004857">
    <property type="term" value="F:enzyme inhibitor activity"/>
    <property type="evidence" value="ECO:0007669"/>
    <property type="project" value="InterPro"/>
</dbReference>
<evidence type="ECO:0000256" key="8">
    <source>
        <dbReference type="SAM" id="Phobius"/>
    </source>
</evidence>
<dbReference type="Proteomes" id="UP000515121">
    <property type="component" value="Unplaced"/>
</dbReference>
<accession>A0A6P6BEP6</accession>
<feature type="domain" description="Pectinesterase inhibitor" evidence="9">
    <location>
        <begin position="62"/>
        <end position="214"/>
    </location>
</feature>
<evidence type="ECO:0000256" key="4">
    <source>
        <dbReference type="ARBA" id="ARBA00022729"/>
    </source>
</evidence>
<dbReference type="GeneID" id="111317423"/>
<dbReference type="OrthoDB" id="1670832at2759"/>
<dbReference type="KEGG" id="dzi:111317423"/>
<organism evidence="10 11">
    <name type="scientific">Durio zibethinus</name>
    <name type="common">Durian</name>
    <dbReference type="NCBI Taxonomy" id="66656"/>
    <lineage>
        <taxon>Eukaryota</taxon>
        <taxon>Viridiplantae</taxon>
        <taxon>Streptophyta</taxon>
        <taxon>Embryophyta</taxon>
        <taxon>Tracheophyta</taxon>
        <taxon>Spermatophyta</taxon>
        <taxon>Magnoliopsida</taxon>
        <taxon>eudicotyledons</taxon>
        <taxon>Gunneridae</taxon>
        <taxon>Pentapetalae</taxon>
        <taxon>rosids</taxon>
        <taxon>malvids</taxon>
        <taxon>Malvales</taxon>
        <taxon>Malvaceae</taxon>
        <taxon>Helicteroideae</taxon>
        <taxon>Durio</taxon>
    </lineage>
</organism>
<dbReference type="FunFam" id="1.20.140.40:FF:000010">
    <property type="entry name" value="Pectinesterase"/>
    <property type="match status" value="1"/>
</dbReference>